<evidence type="ECO:0000313" key="1">
    <source>
        <dbReference type="EMBL" id="QPR71038.1"/>
    </source>
</evidence>
<dbReference type="Pfam" id="PF18780">
    <property type="entry name" value="HNH_repeat"/>
    <property type="match status" value="3"/>
</dbReference>
<dbReference type="Gene3D" id="1.10.10.60">
    <property type="entry name" value="Homeodomain-like"/>
    <property type="match status" value="1"/>
</dbReference>
<sequence length="765" mass="90392">MAQIYTHEFVRDYFKKHGCELISEFKNVRQKLSYRCVCGEIGTTNFYSFRNSHHKKCNKCVRKKAKKPNKLDFEYVKKFFKENNCELLESMYINSSTKMAYICSCGKKDYKTWNKFRAGQRCKDCAINQSAEKQRADSSYVENFLKEHGFSIADGKYVNTNSKMLLICPCGKPTERTWSSVKQSPKCNCSIHYTKPLKRKFTKEDLINFYWKLKNDLGRYPSLEDLKKNPSCPSPSVYERKFGGWIKFLESIGVMTSDRWYVDDIETLKRMYADYSYEDINDALIKKRSKSTIQHKANSLGLKKSYKAKFGKEKFSNDYLITFLRNFYDKYNRTPVAKDFAENDLNYDTFTKRFGSWNNALKKAGLPINRERSKNLSNNELLKMKEMYEAGVDMRDIAKHFNYTHTAPIYYHLNKMNVNLTRNNRWSEKQIHYLKAHYPNAEWKDLLKNLAPFSKESITTKAYKLGIKRNSNFYTEKEEKILRKFYGKVSFHELLKMLPNRTESSVVSKVNHMGLKIREFWSEEDINMLKKHYQTSTDEELLKMFKDRSWSSIQSMATKNLNLKRTKEYYKNKKEKIRDHLIKELKEYAHALGRTPTSVEVQKNRNLQGISTYIRYFDGYRNACLKAGLDPNQSIFGRSIHCISLNGDVCLSKKEKEITDLFIENNIAYVKEVLYKDILGKNNIPNIKLDWFVNNRVIVEYFGMTDKDYYKKRANYKIEFCKKYDIPLIPLYPDDLTNNYNGLKEKFKTHGINFGNGDEQNEKIP</sequence>
<name>A0AB37GIG6_BACLI</name>
<accession>A0AB37GIG6</accession>
<reference evidence="1 2" key="1">
    <citation type="submission" date="2020-12" db="EMBL/GenBank/DDBJ databases">
        <title>FDA dAtabase for Regulatory Grade micrObial Sequences (FDA-ARGOS): Supporting development and validation of Infectious Disease Dx tests.</title>
        <authorList>
            <person name="Nelson B."/>
            <person name="Plummer A."/>
            <person name="Tallon L."/>
            <person name="Sadzewicz L."/>
            <person name="Zhao X."/>
            <person name="Boylan J."/>
            <person name="Ott S."/>
            <person name="Bowen H."/>
            <person name="Vavikolanu K."/>
            <person name="Mehta A."/>
            <person name="Aluvathingal J."/>
            <person name="Nadendla S."/>
            <person name="Myers T."/>
            <person name="Yan Y."/>
            <person name="Sichtig H."/>
        </authorList>
    </citation>
    <scope>NUCLEOTIDE SEQUENCE [LARGE SCALE GENOMIC DNA]</scope>
    <source>
        <strain evidence="1 2">FDAARGOS_923</strain>
    </source>
</reference>
<proteinExistence type="predicted"/>
<dbReference type="InterPro" id="IPR041025">
    <property type="entry name" value="HNH_repeat"/>
</dbReference>
<dbReference type="AlphaFoldDB" id="A0AB37GIG6"/>
<protein>
    <submittedName>
        <fullName evidence="1">Uncharacterized protein</fullName>
    </submittedName>
</protein>
<evidence type="ECO:0000313" key="2">
    <source>
        <dbReference type="Proteomes" id="UP000595038"/>
    </source>
</evidence>
<dbReference type="Proteomes" id="UP000595038">
    <property type="component" value="Chromosome"/>
</dbReference>
<dbReference type="RefSeq" id="WP_142782674.1">
    <property type="nucleotide sequence ID" value="NZ_CP033218.1"/>
</dbReference>
<gene>
    <name evidence="1" type="ORF">I6G80_14395</name>
</gene>
<dbReference type="EMBL" id="CP065647">
    <property type="protein sequence ID" value="QPR71038.1"/>
    <property type="molecule type" value="Genomic_DNA"/>
</dbReference>
<organism evidence="1 2">
    <name type="scientific">Bacillus licheniformis</name>
    <dbReference type="NCBI Taxonomy" id="1402"/>
    <lineage>
        <taxon>Bacteria</taxon>
        <taxon>Bacillati</taxon>
        <taxon>Bacillota</taxon>
        <taxon>Bacilli</taxon>
        <taxon>Bacillales</taxon>
        <taxon>Bacillaceae</taxon>
        <taxon>Bacillus</taxon>
    </lineage>
</organism>